<evidence type="ECO:0000256" key="2">
    <source>
        <dbReference type="ARBA" id="ARBA00009784"/>
    </source>
</evidence>
<accession>A0ABP4Y160</accession>
<feature type="transmembrane region" description="Helical" evidence="7">
    <location>
        <begin position="23"/>
        <end position="43"/>
    </location>
</feature>
<feature type="transmembrane region" description="Helical" evidence="7">
    <location>
        <begin position="121"/>
        <end position="142"/>
    </location>
</feature>
<keyword evidence="9" id="KW-1185">Reference proteome</keyword>
<proteinExistence type="inferred from homology"/>
<comment type="subcellular location">
    <subcellularLocation>
        <location evidence="1 7">Cell membrane</location>
        <topology evidence="1 7">Multi-pass membrane protein</topology>
    </subcellularLocation>
</comment>
<keyword evidence="6 7" id="KW-0472">Membrane</keyword>
<protein>
    <recommendedName>
        <fullName evidence="7">UPF0056 membrane protein</fullName>
    </recommendedName>
</protein>
<reference evidence="9" key="1">
    <citation type="journal article" date="2019" name="Int. J. Syst. Evol. Microbiol.">
        <title>The Global Catalogue of Microorganisms (GCM) 10K type strain sequencing project: providing services to taxonomists for standard genome sequencing and annotation.</title>
        <authorList>
            <consortium name="The Broad Institute Genomics Platform"/>
            <consortium name="The Broad Institute Genome Sequencing Center for Infectious Disease"/>
            <person name="Wu L."/>
            <person name="Ma J."/>
        </authorList>
    </citation>
    <scope>NUCLEOTIDE SEQUENCE [LARGE SCALE GENOMIC DNA]</scope>
    <source>
        <strain evidence="9">JCM 13250</strain>
    </source>
</reference>
<evidence type="ECO:0000256" key="5">
    <source>
        <dbReference type="ARBA" id="ARBA00022989"/>
    </source>
</evidence>
<feature type="transmembrane region" description="Helical" evidence="7">
    <location>
        <begin position="80"/>
        <end position="101"/>
    </location>
</feature>
<evidence type="ECO:0000313" key="9">
    <source>
        <dbReference type="Proteomes" id="UP001500218"/>
    </source>
</evidence>
<evidence type="ECO:0000313" key="8">
    <source>
        <dbReference type="EMBL" id="GAA1800450.1"/>
    </source>
</evidence>
<dbReference type="EMBL" id="BAAALT010000056">
    <property type="protein sequence ID" value="GAA1800450.1"/>
    <property type="molecule type" value="Genomic_DNA"/>
</dbReference>
<organism evidence="8 9">
    <name type="scientific">Luedemannella flava</name>
    <dbReference type="NCBI Taxonomy" id="349316"/>
    <lineage>
        <taxon>Bacteria</taxon>
        <taxon>Bacillati</taxon>
        <taxon>Actinomycetota</taxon>
        <taxon>Actinomycetes</taxon>
        <taxon>Micromonosporales</taxon>
        <taxon>Micromonosporaceae</taxon>
        <taxon>Luedemannella</taxon>
    </lineage>
</organism>
<dbReference type="InterPro" id="IPR002771">
    <property type="entry name" value="Multi_antbiot-R_MarC"/>
</dbReference>
<dbReference type="PANTHER" id="PTHR33508:SF1">
    <property type="entry name" value="UPF0056 MEMBRANE PROTEIN YHCE"/>
    <property type="match status" value="1"/>
</dbReference>
<feature type="transmembrane region" description="Helical" evidence="7">
    <location>
        <begin position="190"/>
        <end position="211"/>
    </location>
</feature>
<dbReference type="Proteomes" id="UP001500218">
    <property type="component" value="Unassembled WGS sequence"/>
</dbReference>
<keyword evidence="3" id="KW-1003">Cell membrane</keyword>
<comment type="similarity">
    <text evidence="2 7">Belongs to the UPF0056 (MarC) family.</text>
</comment>
<dbReference type="NCBIfam" id="TIGR00427">
    <property type="entry name" value="NAAT family transporter"/>
    <property type="match status" value="1"/>
</dbReference>
<name>A0ABP4Y160_9ACTN</name>
<evidence type="ECO:0000256" key="6">
    <source>
        <dbReference type="ARBA" id="ARBA00023136"/>
    </source>
</evidence>
<keyword evidence="4 7" id="KW-0812">Transmembrane</keyword>
<sequence>MAREIMWGSAEGWGVDVKLFGEVLVTLLVISDPPGMVPIFLALTGAMPKRERNKAAWQAVALALGVIFVFAVGGRQIVTYLGIGVPALQGAGGILLLLVALELLTGKADDPTKQSTSNVALVPLGTPLLAGPGMIVATMLFAERAHGVPGFVAISLGIVLALLLVWLTLRFSGFIVKLLRPSGIEVLTRIAGLLLAAIAVQLVADAVAEFVTNYLHPPPA</sequence>
<dbReference type="PANTHER" id="PTHR33508">
    <property type="entry name" value="UPF0056 MEMBRANE PROTEIN YHCE"/>
    <property type="match status" value="1"/>
</dbReference>
<comment type="caution">
    <text evidence="8">The sequence shown here is derived from an EMBL/GenBank/DDBJ whole genome shotgun (WGS) entry which is preliminary data.</text>
</comment>
<evidence type="ECO:0000256" key="4">
    <source>
        <dbReference type="ARBA" id="ARBA00022692"/>
    </source>
</evidence>
<feature type="transmembrane region" description="Helical" evidence="7">
    <location>
        <begin position="55"/>
        <end position="74"/>
    </location>
</feature>
<evidence type="ECO:0000256" key="1">
    <source>
        <dbReference type="ARBA" id="ARBA00004651"/>
    </source>
</evidence>
<gene>
    <name evidence="8" type="ORF">GCM10009682_22580</name>
</gene>
<evidence type="ECO:0000256" key="3">
    <source>
        <dbReference type="ARBA" id="ARBA00022475"/>
    </source>
</evidence>
<evidence type="ECO:0000256" key="7">
    <source>
        <dbReference type="RuleBase" id="RU362048"/>
    </source>
</evidence>
<dbReference type="Pfam" id="PF01914">
    <property type="entry name" value="MarC"/>
    <property type="match status" value="1"/>
</dbReference>
<feature type="transmembrane region" description="Helical" evidence="7">
    <location>
        <begin position="148"/>
        <end position="169"/>
    </location>
</feature>
<keyword evidence="5 7" id="KW-1133">Transmembrane helix</keyword>